<dbReference type="EMBL" id="ACCH01000096">
    <property type="protein sequence ID" value="EEF91322.1"/>
    <property type="molecule type" value="Genomic_DNA"/>
</dbReference>
<evidence type="ECO:0000313" key="2">
    <source>
        <dbReference type="Proteomes" id="UP000003711"/>
    </source>
</evidence>
<reference evidence="1 2" key="2">
    <citation type="submission" date="2009-01" db="EMBL/GenBank/DDBJ databases">
        <title>Draft genome sequence of Bacteroides cellulosilyticus (DSM 14838).</title>
        <authorList>
            <person name="Sudarsanam P."/>
            <person name="Ley R."/>
            <person name="Guruge J."/>
            <person name="Turnbaugh P.J."/>
            <person name="Mahowald M."/>
            <person name="Liep D."/>
            <person name="Gordon J."/>
        </authorList>
    </citation>
    <scope>NUCLEOTIDE SEQUENCE [LARGE SCALE GENOMIC DNA]</scope>
    <source>
        <strain evidence="1 2">DSM 14838</strain>
    </source>
</reference>
<gene>
    <name evidence="1" type="ORF">BACCELL_01000</name>
</gene>
<proteinExistence type="predicted"/>
<dbReference type="HOGENOM" id="CLU_3284568_0_0_10"/>
<sequence>MNHTLSFLLSLPSENRLRFGKIKKNILLLLSTCTIFAAII</sequence>
<name>E2N9Q4_9BACE</name>
<reference evidence="1 2" key="1">
    <citation type="submission" date="2008-12" db="EMBL/GenBank/DDBJ databases">
        <authorList>
            <person name="Fulton L."/>
            <person name="Clifton S."/>
            <person name="Fulton B."/>
            <person name="Xu J."/>
            <person name="Minx P."/>
            <person name="Pepin K.H."/>
            <person name="Johnson M."/>
            <person name="Bhonagiri V."/>
            <person name="Nash W.E."/>
            <person name="Mardis E.R."/>
            <person name="Wilson R.K."/>
        </authorList>
    </citation>
    <scope>NUCLEOTIDE SEQUENCE [LARGE SCALE GENOMIC DNA]</scope>
    <source>
        <strain evidence="1 2">DSM 14838</strain>
    </source>
</reference>
<dbReference type="Proteomes" id="UP000003711">
    <property type="component" value="Unassembled WGS sequence"/>
</dbReference>
<protein>
    <submittedName>
        <fullName evidence="1">Uncharacterized protein</fullName>
    </submittedName>
</protein>
<dbReference type="AlphaFoldDB" id="E2N9Q4"/>
<organism evidence="1 2">
    <name type="scientific">Bacteroides cellulosilyticus DSM 14838</name>
    <dbReference type="NCBI Taxonomy" id="537012"/>
    <lineage>
        <taxon>Bacteria</taxon>
        <taxon>Pseudomonadati</taxon>
        <taxon>Bacteroidota</taxon>
        <taxon>Bacteroidia</taxon>
        <taxon>Bacteroidales</taxon>
        <taxon>Bacteroidaceae</taxon>
        <taxon>Bacteroides</taxon>
    </lineage>
</organism>
<accession>E2N9Q4</accession>
<comment type="caution">
    <text evidence="1">The sequence shown here is derived from an EMBL/GenBank/DDBJ whole genome shotgun (WGS) entry which is preliminary data.</text>
</comment>
<evidence type="ECO:0000313" key="1">
    <source>
        <dbReference type="EMBL" id="EEF91322.1"/>
    </source>
</evidence>